<evidence type="ECO:0000256" key="1">
    <source>
        <dbReference type="ARBA" id="ARBA00007401"/>
    </source>
</evidence>
<dbReference type="SUPFAM" id="SSF51445">
    <property type="entry name" value="(Trans)glycosidases"/>
    <property type="match status" value="1"/>
</dbReference>
<dbReference type="SUPFAM" id="SSF49303">
    <property type="entry name" value="beta-Galactosidase/glucuronidase domain"/>
    <property type="match status" value="1"/>
</dbReference>
<dbReference type="PANTHER" id="PTHR42732">
    <property type="entry name" value="BETA-GALACTOSIDASE"/>
    <property type="match status" value="1"/>
</dbReference>
<dbReference type="PRINTS" id="PR00132">
    <property type="entry name" value="GLHYDRLASE2"/>
</dbReference>
<dbReference type="EMBL" id="FNRL01000003">
    <property type="protein sequence ID" value="SEA11814.1"/>
    <property type="molecule type" value="Genomic_DNA"/>
</dbReference>
<dbReference type="Gene3D" id="2.60.40.10">
    <property type="entry name" value="Immunoglobulins"/>
    <property type="match status" value="1"/>
</dbReference>
<evidence type="ECO:0000313" key="8">
    <source>
        <dbReference type="Proteomes" id="UP000199656"/>
    </source>
</evidence>
<evidence type="ECO:0000256" key="2">
    <source>
        <dbReference type="ARBA" id="ARBA00022801"/>
    </source>
</evidence>
<keyword evidence="8" id="KW-1185">Reference proteome</keyword>
<feature type="domain" description="Glycosyl hydrolases family 2 sugar binding" evidence="6">
    <location>
        <begin position="25"/>
        <end position="187"/>
    </location>
</feature>
<dbReference type="RefSeq" id="WP_089758960.1">
    <property type="nucleotide sequence ID" value="NZ_BKAT01000001.1"/>
</dbReference>
<evidence type="ECO:0000259" key="5">
    <source>
        <dbReference type="Pfam" id="PF02836"/>
    </source>
</evidence>
<dbReference type="STRING" id="408074.SAMN05660909_00815"/>
<sequence length="658" mass="74217">MTGRLICLLVFAPFLLFGQRRLDHSLNSEWRFAADPIKVGEQEKWQDTTFPSGNFDKVTVPHCFSTDPRYFFYTGAAWYFKQFEAAAPVANDHVFLRFDAVFYRSKVWLNGVLLGTHEGGYTPFEFDITTLLKNRNTLVVQADNSWDTTTIPGAKTTVPYSGANHRQFYPWINYGGITRKVSLVTRPATFISNTKILATPDLVKDNAAIRIKAFVRNNGTAPVTEKVNAVVARSTVRFKPQEIKLGPGAEATVELTGVIPAHEVALWHPDAPNLYTATISCGRDTIQKKFGIRKVEVSGTRLLVNGEPIKMGGCNRPLDYPGYGSLDPQAVLEKDLSMIKSGGMELSRISHYPVSEELLDWADEHGLMIIEEAGNWQMTPKQMNDTMMRRKFQSQLAEMMERDWNHPSVIAYSVGNEFQSHTDAGKAWVRDMSAFVKSLDNSRLITFASMLVFQDFIKKPEDEASQYVDFVSANIYGNHLHALQHVHSLYPDKPIYVSEFGIRTDAVKSEDDRVAYLRKAMQAFRQCDYLVGASVWTFNDYFSRFPGTNPNGYRPWGLVEPDRSPRDMYKVWQEEFAPATIELTRKDGGRASIRITARNDFPAYTLKGYTLKCNGVDHQLRTLRPGESMELDIALAGGLADIALLKPGGFTIMQKTLK</sequence>
<dbReference type="Proteomes" id="UP000199656">
    <property type="component" value="Unassembled WGS sequence"/>
</dbReference>
<dbReference type="Pfam" id="PF02836">
    <property type="entry name" value="Glyco_hydro_2_C"/>
    <property type="match status" value="1"/>
</dbReference>
<feature type="domain" description="Glycoside hydrolase family 2 immunoglobulin-like beta-sandwich" evidence="4">
    <location>
        <begin position="196"/>
        <end position="293"/>
    </location>
</feature>
<dbReference type="InterPro" id="IPR017853">
    <property type="entry name" value="GH"/>
</dbReference>
<protein>
    <submittedName>
        <fullName evidence="7">Beta-glucuronidase</fullName>
    </submittedName>
</protein>
<name>A0A1H3YLA3_9BACT</name>
<dbReference type="Gene3D" id="3.20.20.80">
    <property type="entry name" value="Glycosidases"/>
    <property type="match status" value="1"/>
</dbReference>
<dbReference type="GO" id="GO:0004553">
    <property type="term" value="F:hydrolase activity, hydrolyzing O-glycosyl compounds"/>
    <property type="evidence" value="ECO:0007669"/>
    <property type="project" value="InterPro"/>
</dbReference>
<organism evidence="7 8">
    <name type="scientific">Chitinophaga terrae</name>
    <name type="common">ex Kim and Jung 2007</name>
    <dbReference type="NCBI Taxonomy" id="408074"/>
    <lineage>
        <taxon>Bacteria</taxon>
        <taxon>Pseudomonadati</taxon>
        <taxon>Bacteroidota</taxon>
        <taxon>Chitinophagia</taxon>
        <taxon>Chitinophagales</taxon>
        <taxon>Chitinophagaceae</taxon>
        <taxon>Chitinophaga</taxon>
    </lineage>
</organism>
<proteinExistence type="inferred from homology"/>
<evidence type="ECO:0000259" key="4">
    <source>
        <dbReference type="Pfam" id="PF00703"/>
    </source>
</evidence>
<evidence type="ECO:0000259" key="6">
    <source>
        <dbReference type="Pfam" id="PF02837"/>
    </source>
</evidence>
<evidence type="ECO:0000313" key="7">
    <source>
        <dbReference type="EMBL" id="SEA11814.1"/>
    </source>
</evidence>
<dbReference type="InterPro" id="IPR008979">
    <property type="entry name" value="Galactose-bd-like_sf"/>
</dbReference>
<gene>
    <name evidence="7" type="ORF">SAMN05660909_00815</name>
</gene>
<dbReference type="InterPro" id="IPR006101">
    <property type="entry name" value="Glyco_hydro_2"/>
</dbReference>
<dbReference type="InterPro" id="IPR051913">
    <property type="entry name" value="GH2_Domain-Containing"/>
</dbReference>
<dbReference type="InterPro" id="IPR036156">
    <property type="entry name" value="Beta-gal/glucu_dom_sf"/>
</dbReference>
<keyword evidence="3" id="KW-0326">Glycosidase</keyword>
<reference evidence="8" key="1">
    <citation type="submission" date="2016-10" db="EMBL/GenBank/DDBJ databases">
        <authorList>
            <person name="Varghese N."/>
            <person name="Submissions S."/>
        </authorList>
    </citation>
    <scope>NUCLEOTIDE SEQUENCE [LARGE SCALE GENOMIC DNA]</scope>
    <source>
        <strain evidence="8">DSM 23920</strain>
    </source>
</reference>
<dbReference type="Pfam" id="PF02837">
    <property type="entry name" value="Glyco_hydro_2_N"/>
    <property type="match status" value="1"/>
</dbReference>
<dbReference type="OrthoDB" id="857501at2"/>
<comment type="similarity">
    <text evidence="1">Belongs to the glycosyl hydrolase 2 family.</text>
</comment>
<keyword evidence="2" id="KW-0378">Hydrolase</keyword>
<dbReference type="Gene3D" id="2.60.120.260">
    <property type="entry name" value="Galactose-binding domain-like"/>
    <property type="match status" value="1"/>
</dbReference>
<dbReference type="Pfam" id="PF00703">
    <property type="entry name" value="Glyco_hydro_2"/>
    <property type="match status" value="1"/>
</dbReference>
<evidence type="ECO:0000256" key="3">
    <source>
        <dbReference type="ARBA" id="ARBA00023295"/>
    </source>
</evidence>
<dbReference type="InterPro" id="IPR006104">
    <property type="entry name" value="Glyco_hydro_2_N"/>
</dbReference>
<dbReference type="GO" id="GO:0005975">
    <property type="term" value="P:carbohydrate metabolic process"/>
    <property type="evidence" value="ECO:0007669"/>
    <property type="project" value="InterPro"/>
</dbReference>
<dbReference type="AlphaFoldDB" id="A0A1H3YLA3"/>
<dbReference type="InterPro" id="IPR006102">
    <property type="entry name" value="Ig-like_GH2"/>
</dbReference>
<accession>A0A1H3YLA3</accession>
<feature type="domain" description="Glycoside hydrolase family 2 catalytic" evidence="5">
    <location>
        <begin position="295"/>
        <end position="541"/>
    </location>
</feature>
<dbReference type="PANTHER" id="PTHR42732:SF1">
    <property type="entry name" value="BETA-MANNOSIDASE"/>
    <property type="match status" value="1"/>
</dbReference>
<dbReference type="SUPFAM" id="SSF49785">
    <property type="entry name" value="Galactose-binding domain-like"/>
    <property type="match status" value="1"/>
</dbReference>
<dbReference type="InterPro" id="IPR006103">
    <property type="entry name" value="Glyco_hydro_2_cat"/>
</dbReference>
<dbReference type="InterPro" id="IPR013783">
    <property type="entry name" value="Ig-like_fold"/>
</dbReference>